<dbReference type="EMBL" id="CP064782">
    <property type="protein sequence ID" value="QWT48493.1"/>
    <property type="molecule type" value="Genomic_DNA"/>
</dbReference>
<dbReference type="KEGG" id="aiq:Azoinq_11600"/>
<dbReference type="AlphaFoldDB" id="A0A975SLE6"/>
<dbReference type="RefSeq" id="WP_216128905.1">
    <property type="nucleotide sequence ID" value="NZ_CP064782.1"/>
</dbReference>
<accession>A0A975SLE6</accession>
<dbReference type="PROSITE" id="PS51273">
    <property type="entry name" value="GATASE_TYPE_1"/>
    <property type="match status" value="1"/>
</dbReference>
<gene>
    <name evidence="2" type="ORF">Azoinq_11600</name>
</gene>
<feature type="domain" description="Glutamine amidotransferase" evidence="1">
    <location>
        <begin position="25"/>
        <end position="182"/>
    </location>
</feature>
<dbReference type="Proteomes" id="UP000683428">
    <property type="component" value="Chromosome"/>
</dbReference>
<dbReference type="Pfam" id="PF00117">
    <property type="entry name" value="GATase"/>
    <property type="match status" value="1"/>
</dbReference>
<evidence type="ECO:0000313" key="3">
    <source>
        <dbReference type="Proteomes" id="UP000683428"/>
    </source>
</evidence>
<protein>
    <submittedName>
        <fullName evidence="2">Type 1 glutamine amidotransferase</fullName>
    </submittedName>
</protein>
<dbReference type="InterPro" id="IPR017926">
    <property type="entry name" value="GATASE"/>
</dbReference>
<dbReference type="GO" id="GO:0005829">
    <property type="term" value="C:cytosol"/>
    <property type="evidence" value="ECO:0007669"/>
    <property type="project" value="TreeGrafter"/>
</dbReference>
<reference evidence="2" key="1">
    <citation type="submission" date="2020-11" db="EMBL/GenBank/DDBJ databases">
        <title>Azospira inquinata sp. nov.</title>
        <authorList>
            <person name="Moe W.M."/>
            <person name="Mikes M.C."/>
        </authorList>
    </citation>
    <scope>NUCLEOTIDE SEQUENCE</scope>
    <source>
        <strain evidence="2">Azo-3</strain>
    </source>
</reference>
<dbReference type="InterPro" id="IPR044992">
    <property type="entry name" value="ChyE-like"/>
</dbReference>
<keyword evidence="3" id="KW-1185">Reference proteome</keyword>
<evidence type="ECO:0000259" key="1">
    <source>
        <dbReference type="Pfam" id="PF00117"/>
    </source>
</evidence>
<sequence length="237" mass="25284">MRPIAIFRHSPTEGPGYFATFLEAHGLAWELIPVDEGAPIPASAQAYSGLCFMGGPMSVNDPLPWISSVCALIRDAVAHQIPVLGHCLGGQLMAKALGGKVGPNPVKEIGWAEALAASGPTAAHWLGALAGQTVTVFEWHGETFSRPQGAEAILGNAYCANQMFALGPHLAMQCHVEMTPTMIDAWNGQWAEECAHLPPQPSIQTPAQMGVELAQRLPQLHQLADQIYGVWIKGLAR</sequence>
<dbReference type="PANTHER" id="PTHR42695:SF5">
    <property type="entry name" value="GLUTAMINE AMIDOTRANSFERASE YLR126C-RELATED"/>
    <property type="match status" value="1"/>
</dbReference>
<organism evidence="2 3">
    <name type="scientific">Azospira inquinata</name>
    <dbReference type="NCBI Taxonomy" id="2785627"/>
    <lineage>
        <taxon>Bacteria</taxon>
        <taxon>Pseudomonadati</taxon>
        <taxon>Pseudomonadota</taxon>
        <taxon>Betaproteobacteria</taxon>
        <taxon>Rhodocyclales</taxon>
        <taxon>Rhodocyclaceae</taxon>
        <taxon>Azospira</taxon>
    </lineage>
</organism>
<name>A0A975SLE6_9RHOO</name>
<dbReference type="CDD" id="cd01741">
    <property type="entry name" value="GATase1_1"/>
    <property type="match status" value="1"/>
</dbReference>
<evidence type="ECO:0000313" key="2">
    <source>
        <dbReference type="EMBL" id="QWT48493.1"/>
    </source>
</evidence>
<keyword evidence="2" id="KW-0315">Glutamine amidotransferase</keyword>
<dbReference type="PANTHER" id="PTHR42695">
    <property type="entry name" value="GLUTAMINE AMIDOTRANSFERASE YLR126C-RELATED"/>
    <property type="match status" value="1"/>
</dbReference>
<proteinExistence type="predicted"/>